<gene>
    <name evidence="7 9" type="primary">pgl</name>
    <name evidence="9" type="ORF">NNL39_11725</name>
</gene>
<comment type="function">
    <text evidence="2 7">Hydrolysis of 6-phosphogluconolactone to 6-phosphogluconate.</text>
</comment>
<evidence type="ECO:0000313" key="10">
    <source>
        <dbReference type="Proteomes" id="UP001060039"/>
    </source>
</evidence>
<evidence type="ECO:0000256" key="2">
    <source>
        <dbReference type="ARBA" id="ARBA00002681"/>
    </source>
</evidence>
<dbReference type="GO" id="GO:0017057">
    <property type="term" value="F:6-phosphogluconolactonase activity"/>
    <property type="evidence" value="ECO:0007669"/>
    <property type="project" value="UniProtKB-EC"/>
</dbReference>
<evidence type="ECO:0000313" key="9">
    <source>
        <dbReference type="EMBL" id="UTT62315.1"/>
    </source>
</evidence>
<comment type="catalytic activity">
    <reaction evidence="1 7">
        <text>6-phospho-D-glucono-1,5-lactone + H2O = 6-phospho-D-gluconate + H(+)</text>
        <dbReference type="Rhea" id="RHEA:12556"/>
        <dbReference type="ChEBI" id="CHEBI:15377"/>
        <dbReference type="ChEBI" id="CHEBI:15378"/>
        <dbReference type="ChEBI" id="CHEBI:57955"/>
        <dbReference type="ChEBI" id="CHEBI:58759"/>
        <dbReference type="EC" id="3.1.1.31"/>
    </reaction>
</comment>
<dbReference type="Gene3D" id="3.40.50.1360">
    <property type="match status" value="1"/>
</dbReference>
<evidence type="ECO:0000256" key="1">
    <source>
        <dbReference type="ARBA" id="ARBA00000832"/>
    </source>
</evidence>
<reference evidence="9" key="1">
    <citation type="submission" date="2022-07" db="EMBL/GenBank/DDBJ databases">
        <title>Taxonomic analysis of Microcella humidisoli nov. sp., isolated from riverside soil.</title>
        <authorList>
            <person name="Molina K.M."/>
            <person name="Kim S.B."/>
        </authorList>
    </citation>
    <scope>NUCLEOTIDE SEQUENCE</scope>
    <source>
        <strain evidence="9">MMS21-STM10</strain>
    </source>
</reference>
<dbReference type="SUPFAM" id="SSF100950">
    <property type="entry name" value="NagB/RpiA/CoA transferase-like"/>
    <property type="match status" value="1"/>
</dbReference>
<dbReference type="Proteomes" id="UP001060039">
    <property type="component" value="Chromosome"/>
</dbReference>
<comment type="pathway">
    <text evidence="3 7">Carbohydrate degradation; pentose phosphate pathway; D-ribulose 5-phosphate from D-glucose 6-phosphate (oxidative stage): step 2/3.</text>
</comment>
<sequence>MTTERRVLVHADRAALAGSVAARFLTKMIDLLDEQDEAHIVLTGGSVGIEVLAAIAALPARDQIDWSRVHAWWGDERWVPTGHADRNEHQARDALLDRIAMPASNIHPFPASDEGLDLEAAAQRYREELLAAGGGDFPTFAITFLGVGPDGHIASLFPERDGPRVAEPGVIAVHDSPKPPPGRLTLTLPLINQSERIWLVLAGADKAAALGLALAGAAVADVPVGGVLGTKRTVFFIDDEASSEVPESLIAPTSYWTGAMDQAEWTVGED</sequence>
<protein>
    <recommendedName>
        <fullName evidence="6 7">6-phosphogluconolactonase</fullName>
        <shortName evidence="7">6PGL</shortName>
        <ecNumber evidence="5 7">3.1.1.31</ecNumber>
    </recommendedName>
</protein>
<evidence type="ECO:0000256" key="6">
    <source>
        <dbReference type="ARBA" id="ARBA00020337"/>
    </source>
</evidence>
<name>A0ABY5FWQ2_9MICO</name>
<dbReference type="Pfam" id="PF01182">
    <property type="entry name" value="Glucosamine_iso"/>
    <property type="match status" value="1"/>
</dbReference>
<evidence type="ECO:0000256" key="3">
    <source>
        <dbReference type="ARBA" id="ARBA00004961"/>
    </source>
</evidence>
<evidence type="ECO:0000256" key="5">
    <source>
        <dbReference type="ARBA" id="ARBA00013198"/>
    </source>
</evidence>
<dbReference type="InterPro" id="IPR006148">
    <property type="entry name" value="Glc/Gal-6P_isomerase"/>
</dbReference>
<comment type="similarity">
    <text evidence="4 7">Belongs to the glucosamine/galactosamine-6-phosphate isomerase family. 6-phosphogluconolactonase subfamily.</text>
</comment>
<organism evidence="9 10">
    <name type="scientific">Microcella humidisoli</name>
    <dbReference type="NCBI Taxonomy" id="2963406"/>
    <lineage>
        <taxon>Bacteria</taxon>
        <taxon>Bacillati</taxon>
        <taxon>Actinomycetota</taxon>
        <taxon>Actinomycetes</taxon>
        <taxon>Micrococcales</taxon>
        <taxon>Microbacteriaceae</taxon>
        <taxon>Microcella</taxon>
    </lineage>
</organism>
<dbReference type="CDD" id="cd01400">
    <property type="entry name" value="6PGL"/>
    <property type="match status" value="1"/>
</dbReference>
<keyword evidence="10" id="KW-1185">Reference proteome</keyword>
<dbReference type="RefSeq" id="WP_255159458.1">
    <property type="nucleotide sequence ID" value="NZ_CP101497.1"/>
</dbReference>
<dbReference type="InterPro" id="IPR005900">
    <property type="entry name" value="6-phosphogluconolactonase_DevB"/>
</dbReference>
<dbReference type="PANTHER" id="PTHR11054">
    <property type="entry name" value="6-PHOSPHOGLUCONOLACTONASE"/>
    <property type="match status" value="1"/>
</dbReference>
<dbReference type="InterPro" id="IPR039104">
    <property type="entry name" value="6PGL"/>
</dbReference>
<dbReference type="EC" id="3.1.1.31" evidence="5 7"/>
<evidence type="ECO:0000259" key="8">
    <source>
        <dbReference type="Pfam" id="PF01182"/>
    </source>
</evidence>
<dbReference type="InterPro" id="IPR037171">
    <property type="entry name" value="NagB/RpiA_transferase-like"/>
</dbReference>
<dbReference type="PANTHER" id="PTHR11054:SF0">
    <property type="entry name" value="6-PHOSPHOGLUCONOLACTONASE"/>
    <property type="match status" value="1"/>
</dbReference>
<accession>A0ABY5FWQ2</accession>
<feature type="domain" description="Glucosamine/galactosamine-6-phosphate isomerase" evidence="8">
    <location>
        <begin position="12"/>
        <end position="233"/>
    </location>
</feature>
<dbReference type="NCBIfam" id="TIGR01198">
    <property type="entry name" value="pgl"/>
    <property type="match status" value="1"/>
</dbReference>
<evidence type="ECO:0000256" key="4">
    <source>
        <dbReference type="ARBA" id="ARBA00010662"/>
    </source>
</evidence>
<keyword evidence="7 9" id="KW-0378">Hydrolase</keyword>
<evidence type="ECO:0000256" key="7">
    <source>
        <dbReference type="RuleBase" id="RU365095"/>
    </source>
</evidence>
<proteinExistence type="inferred from homology"/>
<dbReference type="EMBL" id="CP101497">
    <property type="protein sequence ID" value="UTT62315.1"/>
    <property type="molecule type" value="Genomic_DNA"/>
</dbReference>